<comment type="subcellular location">
    <subcellularLocation>
        <location evidence="2">Membrane</location>
        <topology evidence="2">Multi-pass membrane protein</topology>
    </subcellularLocation>
    <subcellularLocation>
        <location evidence="14">Mitochondrion inner membrane</location>
        <topology evidence="14">Multi-pass membrane protein</topology>
    </subcellularLocation>
</comment>
<feature type="transmembrane region" description="Helical" evidence="15">
    <location>
        <begin position="21"/>
        <end position="43"/>
    </location>
</feature>
<evidence type="ECO:0000259" key="16">
    <source>
        <dbReference type="PROSITE" id="PS50855"/>
    </source>
</evidence>
<keyword evidence="10 14" id="KW-0249">Electron transport</keyword>
<feature type="transmembrane region" description="Helical" evidence="15">
    <location>
        <begin position="249"/>
        <end position="267"/>
    </location>
</feature>
<dbReference type="PROSITE" id="PS50855">
    <property type="entry name" value="COX1"/>
    <property type="match status" value="1"/>
</dbReference>
<evidence type="ECO:0000256" key="2">
    <source>
        <dbReference type="ARBA" id="ARBA00004141"/>
    </source>
</evidence>
<accession>B6CM48</accession>
<keyword evidence="12 14" id="KW-0472">Membrane</keyword>
<feature type="transmembrane region" description="Helical" evidence="15">
    <location>
        <begin position="385"/>
        <end position="405"/>
    </location>
</feature>
<feature type="domain" description="Cytochrome oxidase subunit I profile" evidence="16">
    <location>
        <begin position="1"/>
        <end position="523"/>
    </location>
</feature>
<dbReference type="GO" id="GO:0046872">
    <property type="term" value="F:metal ion binding"/>
    <property type="evidence" value="ECO:0007669"/>
    <property type="project" value="UniProtKB-KW"/>
</dbReference>
<evidence type="ECO:0000313" key="17">
    <source>
        <dbReference type="EMBL" id="ABY21271.1"/>
    </source>
</evidence>
<evidence type="ECO:0000256" key="4">
    <source>
        <dbReference type="ARBA" id="ARBA00009578"/>
    </source>
</evidence>
<name>B6CM48_ENTVE</name>
<evidence type="ECO:0000256" key="8">
    <source>
        <dbReference type="ARBA" id="ARBA00022842"/>
    </source>
</evidence>
<keyword evidence="8" id="KW-0460">Magnesium</keyword>
<dbReference type="Pfam" id="PF00115">
    <property type="entry name" value="COX1"/>
    <property type="match status" value="1"/>
</dbReference>
<dbReference type="InterPro" id="IPR000883">
    <property type="entry name" value="Cyt_C_Oxase_1"/>
</dbReference>
<dbReference type="Gene3D" id="1.20.210.10">
    <property type="entry name" value="Cytochrome c oxidase-like, subunit I domain"/>
    <property type="match status" value="1"/>
</dbReference>
<keyword evidence="9" id="KW-1278">Translocase</keyword>
<dbReference type="InterPro" id="IPR023616">
    <property type="entry name" value="Cyt_c_oxase-like_su1_dom"/>
</dbReference>
<dbReference type="InterPro" id="IPR036927">
    <property type="entry name" value="Cyt_c_oxase-like_su1_sf"/>
</dbReference>
<protein>
    <recommendedName>
        <fullName evidence="5 14">Cytochrome c oxidase subunit 1</fullName>
        <ecNumber evidence="14">7.1.1.9</ecNumber>
    </recommendedName>
</protein>
<feature type="transmembrane region" description="Helical" evidence="15">
    <location>
        <begin position="343"/>
        <end position="365"/>
    </location>
</feature>
<dbReference type="CDD" id="cd01663">
    <property type="entry name" value="Cyt_c_Oxidase_I"/>
    <property type="match status" value="1"/>
</dbReference>
<keyword evidence="7 14" id="KW-0812">Transmembrane</keyword>
<comment type="cofactor">
    <cofactor evidence="1">
        <name>heme</name>
        <dbReference type="ChEBI" id="CHEBI:30413"/>
    </cofactor>
</comment>
<evidence type="ECO:0000256" key="3">
    <source>
        <dbReference type="ARBA" id="ARBA00004673"/>
    </source>
</evidence>
<feature type="transmembrane region" description="Helical" evidence="15">
    <location>
        <begin position="279"/>
        <end position="297"/>
    </location>
</feature>
<proteinExistence type="inferred from homology"/>
<dbReference type="GO" id="GO:0015990">
    <property type="term" value="P:electron transport coupled proton transport"/>
    <property type="evidence" value="ECO:0007669"/>
    <property type="project" value="TreeGrafter"/>
</dbReference>
<evidence type="ECO:0000256" key="1">
    <source>
        <dbReference type="ARBA" id="ARBA00001971"/>
    </source>
</evidence>
<feature type="transmembrane region" description="Helical" evidence="15">
    <location>
        <begin position="417"/>
        <end position="439"/>
    </location>
</feature>
<feature type="transmembrane region" description="Helical" evidence="15">
    <location>
        <begin position="459"/>
        <end position="479"/>
    </location>
</feature>
<feature type="transmembrane region" description="Helical" evidence="15">
    <location>
        <begin position="107"/>
        <end position="125"/>
    </location>
</feature>
<evidence type="ECO:0000256" key="5">
    <source>
        <dbReference type="ARBA" id="ARBA00015947"/>
    </source>
</evidence>
<keyword evidence="14" id="KW-0408">Iron</keyword>
<organism evidence="17">
    <name type="scientific">Enterobius vermicularis</name>
    <name type="common">Human pinworm</name>
    <dbReference type="NCBI Taxonomy" id="51028"/>
    <lineage>
        <taxon>Eukaryota</taxon>
        <taxon>Metazoa</taxon>
        <taxon>Ecdysozoa</taxon>
        <taxon>Nematoda</taxon>
        <taxon>Chromadorea</taxon>
        <taxon>Rhabditida</taxon>
        <taxon>Spirurina</taxon>
        <taxon>Oxyuridomorpha</taxon>
        <taxon>Oxyuroidea</taxon>
        <taxon>Oxyuridae</taxon>
        <taxon>Enterobius</taxon>
    </lineage>
</organism>
<feature type="transmembrane region" description="Helical" evidence="15">
    <location>
        <begin position="189"/>
        <end position="217"/>
    </location>
</feature>
<evidence type="ECO:0000256" key="6">
    <source>
        <dbReference type="ARBA" id="ARBA00022660"/>
    </source>
</evidence>
<dbReference type="InterPro" id="IPR033944">
    <property type="entry name" value="Cyt_c_oxase_su1_dom"/>
</dbReference>
<keyword evidence="14" id="KW-0999">Mitochondrion inner membrane</keyword>
<comment type="function">
    <text evidence="14">Component of the cytochrome c oxidase, the last enzyme in the mitochondrial electron transport chain which drives oxidative phosphorylation. The respiratory chain contains 3 multisubunit complexes succinate dehydrogenase (complex II, CII), ubiquinol-cytochrome c oxidoreductase (cytochrome b-c1 complex, complex III, CIII) and cytochrome c oxidase (complex IV, CIV), that cooperate to transfer electrons derived from NADH and succinate to molecular oxygen, creating an electrochemical gradient over the inner membrane that drives transmembrane transport and the ATP synthase. Cytochrome c oxidase is the component of the respiratory chain that catalyzes the reduction of oxygen to water. Electrons originating from reduced cytochrome c in the intermembrane space (IMS) are transferred via the dinuclear copper A center (CU(A)) of subunit 2 and heme A of subunit 1 to the active site in subunit 1, a binuclear center (BNC) formed by heme A3 and copper B (CU(B)). The BNC reduces molecular oxygen to 2 water molecules using 4 electrons from cytochrome c in the IMS and 4 protons from the mitochondrial matrix.</text>
</comment>
<reference evidence="17" key="1">
    <citation type="journal article" date="2009" name="Gene">
        <title>The mitochondrial genome sequence of Enterobius vermicularis (Nematoda: Oxyurida)--an idiosyncratic gene order and phylogenetic information for chromadorean nematodes.</title>
        <authorList>
            <person name="Kang S."/>
            <person name="Sultana T."/>
            <person name="Eom K.S."/>
            <person name="Park Y.C."/>
            <person name="Soonthornpong N."/>
            <person name="Nadler S.A."/>
            <person name="Park J.K."/>
        </authorList>
    </citation>
    <scope>NUCLEOTIDE SEQUENCE</scope>
</reference>
<dbReference type="GO" id="GO:0006123">
    <property type="term" value="P:mitochondrial electron transport, cytochrome c to oxygen"/>
    <property type="evidence" value="ECO:0007669"/>
    <property type="project" value="TreeGrafter"/>
</dbReference>
<evidence type="ECO:0000256" key="13">
    <source>
        <dbReference type="ARBA" id="ARBA00049512"/>
    </source>
</evidence>
<keyword evidence="6 14" id="KW-0679">Respiratory chain</keyword>
<feature type="transmembrane region" description="Helical" evidence="15">
    <location>
        <begin position="154"/>
        <end position="177"/>
    </location>
</feature>
<keyword evidence="14" id="KW-0186">Copper</keyword>
<dbReference type="AlphaFoldDB" id="B6CM48"/>
<feature type="transmembrane region" description="Helical" evidence="15">
    <location>
        <begin position="309"/>
        <end position="331"/>
    </location>
</feature>
<dbReference type="PANTHER" id="PTHR10422:SF18">
    <property type="entry name" value="CYTOCHROME C OXIDASE SUBUNIT 1"/>
    <property type="match status" value="1"/>
</dbReference>
<keyword evidence="14" id="KW-0349">Heme</keyword>
<dbReference type="EMBL" id="EU281143">
    <property type="protein sequence ID" value="ABY21271.1"/>
    <property type="molecule type" value="Genomic_DNA"/>
</dbReference>
<dbReference type="GO" id="GO:0004129">
    <property type="term" value="F:cytochrome-c oxidase activity"/>
    <property type="evidence" value="ECO:0007669"/>
    <property type="project" value="UniProtKB-EC"/>
</dbReference>
<evidence type="ECO:0000256" key="12">
    <source>
        <dbReference type="ARBA" id="ARBA00023136"/>
    </source>
</evidence>
<keyword evidence="14" id="KW-0813">Transport</keyword>
<dbReference type="PROSITE" id="PS00077">
    <property type="entry name" value="COX1_CUB"/>
    <property type="match status" value="1"/>
</dbReference>
<sequence>MWLVLIFKLVSWLESTSHKDIGVMYFLVGVWSGLVGSGLSFLIRLELGKPGVFWGESGQLYNVVLTMHAMMMIFFMVMPILMGGFGNFMVPMMLKSPDMSFPRLNNLSLWLLVSSLFLMMVSMFVDSGSGTSWTLYPTLSTIGHTGGAVDLVCFGLHVAGVSSILASINFVVTIFNLRSSCENLEYMGLFVWCIGVTSFLLLVSLPVLAGALTMIIFDRNFNTSFFNPSGGGSVIMYQHLFWFFGHPEVYILILPAFGIVSHSILCLTGKKEVFGHLGMIYAIISIGLIGSVVWGHHMFTIGFDMSTRLYFMVATMIIAVPTGVKVFSWLLTLMGGRLVVQPLLFWVLGFIFMFTMGGLTGIMLANPILDNVVHDSYFVVAHFHYVLSMGAVFGILTGVNLWWGVMTGCVLSKVKMMVAFIFMFIGVNLTFFPMHLSGLKGMPRKIVDYPDYYLVFNNISSFGSFMSIFSMFFFLYVVYESLLVGRLLLVDLSYDGNSLVMSTVGSVGTPVYHSYLQGVHYVIYC</sequence>
<dbReference type="PANTHER" id="PTHR10422">
    <property type="entry name" value="CYTOCHROME C OXIDASE SUBUNIT 1"/>
    <property type="match status" value="1"/>
</dbReference>
<dbReference type="PRINTS" id="PR01165">
    <property type="entry name" value="CYCOXIDASEI"/>
</dbReference>
<gene>
    <name evidence="17" type="primary">COX1</name>
</gene>
<geneLocation type="mitochondrion" evidence="17"/>
<keyword evidence="14" id="KW-0479">Metal-binding</keyword>
<evidence type="ECO:0000256" key="9">
    <source>
        <dbReference type="ARBA" id="ARBA00022967"/>
    </source>
</evidence>
<dbReference type="GO" id="GO:0005743">
    <property type="term" value="C:mitochondrial inner membrane"/>
    <property type="evidence" value="ECO:0007669"/>
    <property type="project" value="UniProtKB-SubCell"/>
</dbReference>
<dbReference type="GO" id="GO:0020037">
    <property type="term" value="F:heme binding"/>
    <property type="evidence" value="ECO:0007669"/>
    <property type="project" value="InterPro"/>
</dbReference>
<evidence type="ECO:0000256" key="7">
    <source>
        <dbReference type="ARBA" id="ARBA00022692"/>
    </source>
</evidence>
<comment type="pathway">
    <text evidence="3 14">Energy metabolism; oxidative phosphorylation.</text>
</comment>
<evidence type="ECO:0000256" key="10">
    <source>
        <dbReference type="ARBA" id="ARBA00022982"/>
    </source>
</evidence>
<dbReference type="InterPro" id="IPR023615">
    <property type="entry name" value="Cyt_c_Oxase_su1_BS"/>
</dbReference>
<feature type="transmembrane region" description="Helical" evidence="15">
    <location>
        <begin position="63"/>
        <end position="86"/>
    </location>
</feature>
<dbReference type="EC" id="7.1.1.9" evidence="14"/>
<comment type="similarity">
    <text evidence="4 14">Belongs to the heme-copper respiratory oxidase family.</text>
</comment>
<dbReference type="GO" id="GO:0045277">
    <property type="term" value="C:respiratory chain complex IV"/>
    <property type="evidence" value="ECO:0007669"/>
    <property type="project" value="InterPro"/>
</dbReference>
<evidence type="ECO:0000256" key="11">
    <source>
        <dbReference type="ARBA" id="ARBA00022989"/>
    </source>
</evidence>
<dbReference type="UniPathway" id="UPA00705"/>
<evidence type="ECO:0000256" key="14">
    <source>
        <dbReference type="RuleBase" id="RU000369"/>
    </source>
</evidence>
<comment type="catalytic activity">
    <reaction evidence="13">
        <text>4 Fe(II)-[cytochrome c] + O2 + 8 H(+)(in) = 4 Fe(III)-[cytochrome c] + 2 H2O + 4 H(+)(out)</text>
        <dbReference type="Rhea" id="RHEA:11436"/>
        <dbReference type="Rhea" id="RHEA-COMP:10350"/>
        <dbReference type="Rhea" id="RHEA-COMP:14399"/>
        <dbReference type="ChEBI" id="CHEBI:15377"/>
        <dbReference type="ChEBI" id="CHEBI:15378"/>
        <dbReference type="ChEBI" id="CHEBI:15379"/>
        <dbReference type="ChEBI" id="CHEBI:29033"/>
        <dbReference type="ChEBI" id="CHEBI:29034"/>
        <dbReference type="EC" id="7.1.1.9"/>
    </reaction>
    <physiologicalReaction direction="left-to-right" evidence="13">
        <dbReference type="Rhea" id="RHEA:11437"/>
    </physiologicalReaction>
</comment>
<dbReference type="SUPFAM" id="SSF81442">
    <property type="entry name" value="Cytochrome c oxidase subunit I-like"/>
    <property type="match status" value="1"/>
</dbReference>
<keyword evidence="11 15" id="KW-1133">Transmembrane helix</keyword>
<keyword evidence="14 17" id="KW-0496">Mitochondrion</keyword>
<evidence type="ECO:0000256" key="15">
    <source>
        <dbReference type="SAM" id="Phobius"/>
    </source>
</evidence>